<dbReference type="PROSITE" id="PS51257">
    <property type="entry name" value="PROKAR_LIPOPROTEIN"/>
    <property type="match status" value="1"/>
</dbReference>
<dbReference type="InterPro" id="IPR025648">
    <property type="entry name" value="DUF4358"/>
</dbReference>
<proteinExistence type="predicted"/>
<name>A0A096BDV9_FLAPL</name>
<accession>A0A096BDV9</accession>
<dbReference type="PATRIC" id="fig|742738.3.peg.327"/>
<reference evidence="2 3" key="1">
    <citation type="submission" date="2011-08" db="EMBL/GenBank/DDBJ databases">
        <title>The Genome Sequence of Clostridium orbiscindens 1_3_50AFAA.</title>
        <authorList>
            <consortium name="The Broad Institute Genome Sequencing Platform"/>
            <person name="Earl A."/>
            <person name="Ward D."/>
            <person name="Feldgarden M."/>
            <person name="Gevers D."/>
            <person name="Daigneault M."/>
            <person name="Strauss J."/>
            <person name="Allen-Vercoe E."/>
            <person name="Young S.K."/>
            <person name="Zeng Q."/>
            <person name="Gargeya S."/>
            <person name="Fitzgerald M."/>
            <person name="Haas B."/>
            <person name="Abouelleil A."/>
            <person name="Alvarado L."/>
            <person name="Arachchi H.M."/>
            <person name="Berlin A."/>
            <person name="Brown A."/>
            <person name="Chapman S.B."/>
            <person name="Chen Z."/>
            <person name="Dunbar C."/>
            <person name="Freedman E."/>
            <person name="Gearin G."/>
            <person name="Gellesch M."/>
            <person name="Goldberg J."/>
            <person name="Griggs A."/>
            <person name="Gujja S."/>
            <person name="Heiman D."/>
            <person name="Howarth C."/>
            <person name="Larson L."/>
            <person name="Lui A."/>
            <person name="MacDonald P.J.P."/>
            <person name="Montmayeur A."/>
            <person name="Murphy C."/>
            <person name="Neiman D."/>
            <person name="Pearson M."/>
            <person name="Priest M."/>
            <person name="Roberts A."/>
            <person name="Saif S."/>
            <person name="Shea T."/>
            <person name="Shenoy N."/>
            <person name="Sisk P."/>
            <person name="Stolte C."/>
            <person name="Sykes S."/>
            <person name="Wortman J."/>
            <person name="Nusbaum C."/>
            <person name="Birren B."/>
        </authorList>
    </citation>
    <scope>NUCLEOTIDE SEQUENCE [LARGE SCALE GENOMIC DNA]</scope>
    <source>
        <strain evidence="2 3">1_3_50AFAA</strain>
    </source>
</reference>
<keyword evidence="3" id="KW-1185">Reference proteome</keyword>
<dbReference type="RefSeq" id="WP_044938427.1">
    <property type="nucleotide sequence ID" value="NZ_KN174161.1"/>
</dbReference>
<evidence type="ECO:0000256" key="1">
    <source>
        <dbReference type="SAM" id="SignalP"/>
    </source>
</evidence>
<dbReference type="Pfam" id="PF14270">
    <property type="entry name" value="DUF4358"/>
    <property type="match status" value="1"/>
</dbReference>
<evidence type="ECO:0008006" key="4">
    <source>
        <dbReference type="Google" id="ProtNLM"/>
    </source>
</evidence>
<dbReference type="AlphaFoldDB" id="A0A096BDV9"/>
<feature type="signal peptide" evidence="1">
    <location>
        <begin position="1"/>
        <end position="22"/>
    </location>
</feature>
<dbReference type="HOGENOM" id="CLU_1674862_0_0_9"/>
<feature type="chain" id="PRO_5039207670" description="DUF4358 domain-containing protein" evidence="1">
    <location>
        <begin position="23"/>
        <end position="157"/>
    </location>
</feature>
<dbReference type="eggNOG" id="ENOG50333CE">
    <property type="taxonomic scope" value="Bacteria"/>
</dbReference>
<dbReference type="Proteomes" id="UP000029585">
    <property type="component" value="Unassembled WGS sequence"/>
</dbReference>
<organism evidence="2 3">
    <name type="scientific">Flavonifractor plautii 1_3_50AFAA</name>
    <dbReference type="NCBI Taxonomy" id="742738"/>
    <lineage>
        <taxon>Bacteria</taxon>
        <taxon>Bacillati</taxon>
        <taxon>Bacillota</taxon>
        <taxon>Clostridia</taxon>
        <taxon>Eubacteriales</taxon>
        <taxon>Oscillospiraceae</taxon>
        <taxon>Flavonifractor</taxon>
    </lineage>
</organism>
<gene>
    <name evidence="2" type="ORF">HMPREF9460_00314</name>
</gene>
<keyword evidence="1" id="KW-0732">Signal</keyword>
<comment type="caution">
    <text evidence="2">The sequence shown here is derived from an EMBL/GenBank/DDBJ whole genome shotgun (WGS) entry which is preliminary data.</text>
</comment>
<protein>
    <recommendedName>
        <fullName evidence="4">DUF4358 domain-containing protein</fullName>
    </recommendedName>
</protein>
<sequence>MKSLLIRLMPAALLCLALTACGGGGAVGQTPYDPETAAQALLDSGAFSDALDTVDQDTAAALYGIDADTITGSAVYTSLSAGAEEIAVLVLTDEDAAAAALDGLEARVADQKAVLESYQPDEVSKLDSAIVEQRGSSVLLAVAADAEKARAALDGLE</sequence>
<evidence type="ECO:0000313" key="2">
    <source>
        <dbReference type="EMBL" id="KGF57216.1"/>
    </source>
</evidence>
<dbReference type="EMBL" id="ADLO01000010">
    <property type="protein sequence ID" value="KGF57216.1"/>
    <property type="molecule type" value="Genomic_DNA"/>
</dbReference>
<evidence type="ECO:0000313" key="3">
    <source>
        <dbReference type="Proteomes" id="UP000029585"/>
    </source>
</evidence>